<evidence type="ECO:0000256" key="5">
    <source>
        <dbReference type="ARBA" id="ARBA00022840"/>
    </source>
</evidence>
<evidence type="ECO:0000256" key="7">
    <source>
        <dbReference type="ARBA" id="ARBA00023146"/>
    </source>
</evidence>
<evidence type="ECO:0000256" key="1">
    <source>
        <dbReference type="ARBA" id="ARBA00004496"/>
    </source>
</evidence>
<organism evidence="9 10">
    <name type="scientific">Limulus polyphemus</name>
    <name type="common">Atlantic horseshoe crab</name>
    <dbReference type="NCBI Taxonomy" id="6850"/>
    <lineage>
        <taxon>Eukaryota</taxon>
        <taxon>Metazoa</taxon>
        <taxon>Ecdysozoa</taxon>
        <taxon>Arthropoda</taxon>
        <taxon>Chelicerata</taxon>
        <taxon>Merostomata</taxon>
        <taxon>Xiphosura</taxon>
        <taxon>Limulidae</taxon>
        <taxon>Limulus</taxon>
    </lineage>
</organism>
<comment type="subcellular location">
    <subcellularLocation>
        <location evidence="1">Cytoplasm</location>
    </subcellularLocation>
</comment>
<keyword evidence="6" id="KW-0648">Protein biosynthesis</keyword>
<dbReference type="Proteomes" id="UP000694941">
    <property type="component" value="Unplaced"/>
</dbReference>
<keyword evidence="9" id="KW-1185">Reference proteome</keyword>
<sequence>LKYPVADTVYHFNPDFKPPKKPFRRMNYTDALVYLKEHNITKDDGTFYKFGDDIPEMPERKMTDQINEPIMLCRFPAEIKSFYMPRCPEDHRLTESVDVLMPGVGEIVGGSMRTWKLDELMEGFKRNGIDPKNYYWYTDQVSKVDLPVLTKHYDVSLQHSLVTYDLV</sequence>
<dbReference type="PANTHER" id="PTHR22594">
    <property type="entry name" value="ASPARTYL/LYSYL-TRNA SYNTHETASE"/>
    <property type="match status" value="1"/>
</dbReference>
<dbReference type="InterPro" id="IPR004364">
    <property type="entry name" value="Aa-tRNA-synt_II"/>
</dbReference>
<evidence type="ECO:0000256" key="2">
    <source>
        <dbReference type="ARBA" id="ARBA00022490"/>
    </source>
</evidence>
<dbReference type="PANTHER" id="PTHR22594:SF16">
    <property type="entry name" value="ASPARAGINE--TRNA LIGASE, CYTOPLASMIC"/>
    <property type="match status" value="1"/>
</dbReference>
<dbReference type="RefSeq" id="XP_022258175.1">
    <property type="nucleotide sequence ID" value="XM_022402467.1"/>
</dbReference>
<dbReference type="SUPFAM" id="SSF55681">
    <property type="entry name" value="Class II aaRS and biotin synthetases"/>
    <property type="match status" value="1"/>
</dbReference>
<dbReference type="InterPro" id="IPR045864">
    <property type="entry name" value="aa-tRNA-synth_II/BPL/LPL"/>
</dbReference>
<evidence type="ECO:0000256" key="6">
    <source>
        <dbReference type="ARBA" id="ARBA00022917"/>
    </source>
</evidence>
<keyword evidence="4" id="KW-0547">Nucleotide-binding</keyword>
<gene>
    <name evidence="10" type="primary">LOC106474083</name>
</gene>
<dbReference type="GeneID" id="106474083"/>
<feature type="domain" description="Aminoacyl-tRNA synthetase class II (D/K/N)" evidence="8">
    <location>
        <begin position="18"/>
        <end position="142"/>
    </location>
</feature>
<feature type="non-terminal residue" evidence="10">
    <location>
        <position position="1"/>
    </location>
</feature>
<dbReference type="Pfam" id="PF00152">
    <property type="entry name" value="tRNA-synt_2"/>
    <property type="match status" value="1"/>
</dbReference>
<dbReference type="Gene3D" id="3.30.930.10">
    <property type="entry name" value="Bira Bifunctional Protein, Domain 2"/>
    <property type="match status" value="1"/>
</dbReference>
<keyword evidence="5" id="KW-0067">ATP-binding</keyword>
<keyword evidence="2" id="KW-0963">Cytoplasm</keyword>
<evidence type="ECO:0000256" key="3">
    <source>
        <dbReference type="ARBA" id="ARBA00022598"/>
    </source>
</evidence>
<protein>
    <submittedName>
        <fullName evidence="10">Asparagine--tRNA ligase, cytoplasmic-like</fullName>
    </submittedName>
</protein>
<accession>A0ABM1TQL9</accession>
<name>A0ABM1TQL9_LIMPO</name>
<evidence type="ECO:0000313" key="10">
    <source>
        <dbReference type="RefSeq" id="XP_022258175.1"/>
    </source>
</evidence>
<evidence type="ECO:0000259" key="8">
    <source>
        <dbReference type="Pfam" id="PF00152"/>
    </source>
</evidence>
<evidence type="ECO:0000313" key="9">
    <source>
        <dbReference type="Proteomes" id="UP000694941"/>
    </source>
</evidence>
<keyword evidence="3" id="KW-0436">Ligase</keyword>
<evidence type="ECO:0000256" key="4">
    <source>
        <dbReference type="ARBA" id="ARBA00022741"/>
    </source>
</evidence>
<reference evidence="10" key="1">
    <citation type="submission" date="2025-08" db="UniProtKB">
        <authorList>
            <consortium name="RefSeq"/>
        </authorList>
    </citation>
    <scope>IDENTIFICATION</scope>
    <source>
        <tissue evidence="10">Muscle</tissue>
    </source>
</reference>
<proteinExistence type="predicted"/>
<keyword evidence="7" id="KW-0030">Aminoacyl-tRNA synthetase</keyword>